<name>A0A433Y4G9_9BACL</name>
<dbReference type="RefSeq" id="WP_127194023.1">
    <property type="nucleotide sequence ID" value="NZ_RZNY01000022.1"/>
</dbReference>
<evidence type="ECO:0000259" key="1">
    <source>
        <dbReference type="PROSITE" id="PS51272"/>
    </source>
</evidence>
<reference evidence="2 3" key="1">
    <citation type="submission" date="2018-12" db="EMBL/GenBank/DDBJ databases">
        <authorList>
            <person name="Sun L."/>
            <person name="Chen Z."/>
        </authorList>
    </citation>
    <scope>NUCLEOTIDE SEQUENCE [LARGE SCALE GENOMIC DNA]</scope>
    <source>
        <strain evidence="2 3">DSM 15890</strain>
    </source>
</reference>
<evidence type="ECO:0000313" key="3">
    <source>
        <dbReference type="Proteomes" id="UP000279446"/>
    </source>
</evidence>
<dbReference type="Pfam" id="PF00395">
    <property type="entry name" value="SLH"/>
    <property type="match status" value="3"/>
</dbReference>
<feature type="domain" description="SLH" evidence="1">
    <location>
        <begin position="1263"/>
        <end position="1335"/>
    </location>
</feature>
<sequence>MQRIKKPFIWLTLLSLIITLFPVGLLNTAEAATNGTTYFSPDILDIRKTANMVVDGLDPNTSLRTSVYATNNSTIEINGTYSKVSGDTLKAQVDLLTWDPLTKKWTADRVHSAPGTVLKDPSNENRFMASNLTLFPGLNRITFSGKFGNAEGSETFYVLYDKIPYVTKLSISGSGFLSDINLNEGTRAVVKNSQISLLGEAFNTTKATVTVNGGTPLSSEIYNNTLASPPLRLSPGLNKLDITFSNASDSIQITRDVYYFTEDKPFIDLYVHDGTTEHKLLDKYPTLKKDLTSAKLYVQLLVPYDTVPFDAANSQVTVNDVDVTPTIKMLDPNLYDTSGKFTVKDSTNEVIIEDIQGPAYRLVTFEIPSFVFTTDVNGVVNSTQTPVIKVNYGDKDGTRTSWKNSTSYTAKFHLDDNNISITDMKYLPDYAETLNGDITKFSQVSLNNARVDKSDFYIMVQTNSAPATVADLLGKYLPLGAKNVEIEYKGEAKEGTTAKANTYIYKVTNFSSGEQKVSFQYADSTPYTATISYATKSYINVNNLSDGQTYPYNSKGGQKDFVISGEYIGFDNIVSAQYFINGLDGDQLTSEHGSKVKLGDINAKRTFDLSLFISSTGPLVAGENKIEFRGVSIDAAGNKQVISKVLRIYIIDENVSLITQFHPGKVPPAEAFNQKRVEFPSWIDFSADPRTVETEKIISQILELPTEFKFADDKYTTSEEQYDLLIRGNGTRFVNLYLGSDKILTIEIPEASGTGYEEGTKTTGDGKYTYDIIGNDKDFLIRVHNFKFESPGTHVYNLELINSTGARTNQRLEITREMAPYRLLAPQPTVGGQYVVNKNFIRFDIEAEGATKVIIGKDEALRRTEPDKQNRFTYDYVGLKPDKLNKIKIQIVRGNSTINATIEVYYTSTVGIDAQYMAEKPSNKYSVFNKKLELSFPKTTILQSAVPNSDQITKFYPDTKFLFGIADPKDGVVERRNDYGVLINDNSEVNNGYLIPAIYPSRFNSKENTYNFTRVSDIYWISGGVGELGDRGDLNGYKPATNGLSPYSTEGIFTAFEKEREVVPSQRGTLKLSYDSNVVDEAGTLVTVYRFVDAGGYGKWEPVAGEVNTKAHTITVPFDKFGYYTVMKLSKSYTDITNHPWARNILNALYSKGIMEHLRVDAFGADDQTTRGEFASLLVKGLNLPLIKDEQQTFFDVPAGSGTVTWNFVHLETAARAGIITGRTEGFFSPNMPISRQDAAVMIARALKLKLSLNDQKLKDGMVKSFIDSGKIDYYALPAVQAVTKAKIMSGSSVTLPGAKKPSYNFNPDSNMTRAEAGKIAVELLKKSTNIFPKNFS</sequence>
<comment type="caution">
    <text evidence="2">The sequence shown here is derived from an EMBL/GenBank/DDBJ whole genome shotgun (WGS) entry which is preliminary data.</text>
</comment>
<keyword evidence="3" id="KW-1185">Reference proteome</keyword>
<dbReference type="OrthoDB" id="1805600at2"/>
<accession>A0A433Y4G9</accession>
<dbReference type="Proteomes" id="UP000279446">
    <property type="component" value="Unassembled WGS sequence"/>
</dbReference>
<gene>
    <name evidence="2" type="ORF">EJP82_21020</name>
</gene>
<dbReference type="PROSITE" id="PS51272">
    <property type="entry name" value="SLH"/>
    <property type="match status" value="3"/>
</dbReference>
<dbReference type="InterPro" id="IPR001119">
    <property type="entry name" value="SLH_dom"/>
</dbReference>
<feature type="domain" description="SLH" evidence="1">
    <location>
        <begin position="1190"/>
        <end position="1257"/>
    </location>
</feature>
<feature type="domain" description="SLH" evidence="1">
    <location>
        <begin position="1129"/>
        <end position="1189"/>
    </location>
</feature>
<protein>
    <submittedName>
        <fullName evidence="2">S-layer homology domain-containing protein</fullName>
    </submittedName>
</protein>
<organism evidence="2 3">
    <name type="scientific">Paenibacillus anaericanus</name>
    <dbReference type="NCBI Taxonomy" id="170367"/>
    <lineage>
        <taxon>Bacteria</taxon>
        <taxon>Bacillati</taxon>
        <taxon>Bacillota</taxon>
        <taxon>Bacilli</taxon>
        <taxon>Bacillales</taxon>
        <taxon>Paenibacillaceae</taxon>
        <taxon>Paenibacillus</taxon>
    </lineage>
</organism>
<evidence type="ECO:0000313" key="2">
    <source>
        <dbReference type="EMBL" id="RUT42965.1"/>
    </source>
</evidence>
<dbReference type="EMBL" id="RZNY01000022">
    <property type="protein sequence ID" value="RUT42965.1"/>
    <property type="molecule type" value="Genomic_DNA"/>
</dbReference>
<proteinExistence type="predicted"/>